<evidence type="ECO:0000256" key="4">
    <source>
        <dbReference type="ARBA" id="ARBA00009524"/>
    </source>
</evidence>
<feature type="binding site" evidence="17">
    <location>
        <position position="448"/>
    </location>
    <ligand>
        <name>AMP</name>
        <dbReference type="ChEBI" id="CHEBI:456215"/>
    </ligand>
</feature>
<dbReference type="SUPFAM" id="SSF64153">
    <property type="entry name" value="YjeF N-terminal domain-like"/>
    <property type="match status" value="1"/>
</dbReference>
<keyword evidence="12 17" id="KW-0456">Lyase</keyword>
<feature type="binding site" evidence="17">
    <location>
        <position position="274"/>
    </location>
    <ligand>
        <name>(6S)-NADPHX</name>
        <dbReference type="ChEBI" id="CHEBI:64076"/>
    </ligand>
</feature>
<dbReference type="InterPro" id="IPR036652">
    <property type="entry name" value="YjeF_N_dom_sf"/>
</dbReference>
<evidence type="ECO:0000256" key="6">
    <source>
        <dbReference type="ARBA" id="ARBA00022741"/>
    </source>
</evidence>
<evidence type="ECO:0000313" key="22">
    <source>
        <dbReference type="EMBL" id="MBN7771137.1"/>
    </source>
</evidence>
<dbReference type="InterPro" id="IPR029056">
    <property type="entry name" value="Ribokinase-like"/>
</dbReference>
<evidence type="ECO:0000256" key="14">
    <source>
        <dbReference type="ARBA" id="ARBA00025153"/>
    </source>
</evidence>
<keyword evidence="7 17" id="KW-0067">ATP-binding</keyword>
<dbReference type="PANTHER" id="PTHR12592:SF0">
    <property type="entry name" value="ATP-DEPENDENT (S)-NAD(P)H-HYDRATE DEHYDRATASE"/>
    <property type="match status" value="1"/>
</dbReference>
<evidence type="ECO:0000256" key="2">
    <source>
        <dbReference type="ARBA" id="ARBA00000909"/>
    </source>
</evidence>
<dbReference type="PIRSF" id="PIRSF017184">
    <property type="entry name" value="Nnr"/>
    <property type="match status" value="1"/>
</dbReference>
<feature type="binding site" evidence="18">
    <location>
        <begin position="142"/>
        <end position="148"/>
    </location>
    <ligand>
        <name>(6S)-NADPHX</name>
        <dbReference type="ChEBI" id="CHEBI:64076"/>
    </ligand>
</feature>
<dbReference type="EMBL" id="JAFKDB010000019">
    <property type="protein sequence ID" value="MBN7771137.1"/>
    <property type="molecule type" value="Genomic_DNA"/>
</dbReference>
<keyword evidence="8 17" id="KW-0521">NADP</keyword>
<comment type="function">
    <text evidence="14 19">Bifunctional enzyme that catalyzes the epimerization of the S- and R-forms of NAD(P)HX and the dehydration of the S-form of NAD(P)HX at the expense of ADP, which is converted to AMP. This allows the repair of both epimers of NAD(P)HX, a damaged form of NAD(P)H that is a result of enzymatic or heat-dependent hydration.</text>
</comment>
<evidence type="ECO:0000259" key="20">
    <source>
        <dbReference type="PROSITE" id="PS51383"/>
    </source>
</evidence>
<comment type="catalytic activity">
    <reaction evidence="1 18 19">
        <text>(6R)-NADHX = (6S)-NADHX</text>
        <dbReference type="Rhea" id="RHEA:32215"/>
        <dbReference type="ChEBI" id="CHEBI:64074"/>
        <dbReference type="ChEBI" id="CHEBI:64075"/>
        <dbReference type="EC" id="5.1.99.6"/>
    </reaction>
</comment>
<evidence type="ECO:0000256" key="10">
    <source>
        <dbReference type="ARBA" id="ARBA00023027"/>
    </source>
</evidence>
<feature type="domain" description="YjeF C-terminal" evidence="20">
    <location>
        <begin position="239"/>
        <end position="508"/>
    </location>
</feature>
<name>A0ABS3BH98_9GAMM</name>
<comment type="similarity">
    <text evidence="17">Belongs to the NnrD/CARKD family.</text>
</comment>
<evidence type="ECO:0000256" key="1">
    <source>
        <dbReference type="ARBA" id="ARBA00000013"/>
    </source>
</evidence>
<evidence type="ECO:0000256" key="12">
    <source>
        <dbReference type="ARBA" id="ARBA00023239"/>
    </source>
</evidence>
<dbReference type="HAMAP" id="MF_01965">
    <property type="entry name" value="NADHX_dehydratase"/>
    <property type="match status" value="1"/>
</dbReference>
<dbReference type="InterPro" id="IPR030677">
    <property type="entry name" value="Nnr"/>
</dbReference>
<feature type="binding site" evidence="17">
    <location>
        <position position="449"/>
    </location>
    <ligand>
        <name>(6S)-NADPHX</name>
        <dbReference type="ChEBI" id="CHEBI:64076"/>
    </ligand>
</feature>
<organism evidence="22 23">
    <name type="scientific">Marinobacter daepoensis</name>
    <dbReference type="NCBI Taxonomy" id="262077"/>
    <lineage>
        <taxon>Bacteria</taxon>
        <taxon>Pseudomonadati</taxon>
        <taxon>Pseudomonadota</taxon>
        <taxon>Gammaproteobacteria</taxon>
        <taxon>Pseudomonadales</taxon>
        <taxon>Marinobacteraceae</taxon>
        <taxon>Marinobacter</taxon>
    </lineage>
</organism>
<dbReference type="Gene3D" id="3.40.50.10260">
    <property type="entry name" value="YjeF N-terminal domain"/>
    <property type="match status" value="1"/>
</dbReference>
<feature type="binding site" evidence="18">
    <location>
        <begin position="67"/>
        <end position="71"/>
    </location>
    <ligand>
        <name>(6S)-NADPHX</name>
        <dbReference type="ChEBI" id="CHEBI:64076"/>
    </ligand>
</feature>
<evidence type="ECO:0000256" key="7">
    <source>
        <dbReference type="ARBA" id="ARBA00022840"/>
    </source>
</evidence>
<dbReference type="EC" id="5.1.99.6" evidence="19"/>
<evidence type="ECO:0000256" key="17">
    <source>
        <dbReference type="HAMAP-Rule" id="MF_01965"/>
    </source>
</evidence>
<comment type="catalytic activity">
    <reaction evidence="2 18 19">
        <text>(6R)-NADPHX = (6S)-NADPHX</text>
        <dbReference type="Rhea" id="RHEA:32227"/>
        <dbReference type="ChEBI" id="CHEBI:64076"/>
        <dbReference type="ChEBI" id="CHEBI:64077"/>
        <dbReference type="EC" id="5.1.99.6"/>
    </reaction>
</comment>
<dbReference type="Pfam" id="PF03853">
    <property type="entry name" value="YjeF_N"/>
    <property type="match status" value="1"/>
</dbReference>
<accession>A0ABS3BH98</accession>
<comment type="cofactor">
    <cofactor evidence="18 19">
        <name>K(+)</name>
        <dbReference type="ChEBI" id="CHEBI:29103"/>
    </cofactor>
    <text evidence="18 19">Binds 1 potassium ion per subunit.</text>
</comment>
<comment type="cofactor">
    <cofactor evidence="17">
        <name>Mg(2+)</name>
        <dbReference type="ChEBI" id="CHEBI:18420"/>
    </cofactor>
</comment>
<dbReference type="InterPro" id="IPR000631">
    <property type="entry name" value="CARKD"/>
</dbReference>
<evidence type="ECO:0000256" key="11">
    <source>
        <dbReference type="ARBA" id="ARBA00023235"/>
    </source>
</evidence>
<feature type="binding site" evidence="17">
    <location>
        <position position="382"/>
    </location>
    <ligand>
        <name>(6S)-NADPHX</name>
        <dbReference type="ChEBI" id="CHEBI:64076"/>
    </ligand>
</feature>
<dbReference type="PROSITE" id="PS01050">
    <property type="entry name" value="YJEF_C_2"/>
    <property type="match status" value="1"/>
</dbReference>
<dbReference type="PROSITE" id="PS51385">
    <property type="entry name" value="YJEF_N"/>
    <property type="match status" value="1"/>
</dbReference>
<feature type="binding site" evidence="18">
    <location>
        <position position="68"/>
    </location>
    <ligand>
        <name>K(+)</name>
        <dbReference type="ChEBI" id="CHEBI:29103"/>
    </ligand>
</feature>
<feature type="binding site" evidence="18">
    <location>
        <position position="174"/>
    </location>
    <ligand>
        <name>K(+)</name>
        <dbReference type="ChEBI" id="CHEBI:29103"/>
    </ligand>
</feature>
<evidence type="ECO:0000256" key="15">
    <source>
        <dbReference type="ARBA" id="ARBA00048238"/>
    </source>
</evidence>
<evidence type="ECO:0000259" key="21">
    <source>
        <dbReference type="PROSITE" id="PS51385"/>
    </source>
</evidence>
<dbReference type="Gene3D" id="3.40.1190.20">
    <property type="match status" value="1"/>
</dbReference>
<keyword evidence="11 18" id="KW-0413">Isomerase</keyword>
<evidence type="ECO:0000256" key="8">
    <source>
        <dbReference type="ARBA" id="ARBA00022857"/>
    </source>
</evidence>
<dbReference type="PROSITE" id="PS51383">
    <property type="entry name" value="YJEF_C_3"/>
    <property type="match status" value="1"/>
</dbReference>
<comment type="catalytic activity">
    <reaction evidence="15 17 19">
        <text>(6S)-NADHX + ADP = AMP + phosphate + NADH + H(+)</text>
        <dbReference type="Rhea" id="RHEA:32223"/>
        <dbReference type="ChEBI" id="CHEBI:15378"/>
        <dbReference type="ChEBI" id="CHEBI:43474"/>
        <dbReference type="ChEBI" id="CHEBI:57945"/>
        <dbReference type="ChEBI" id="CHEBI:64074"/>
        <dbReference type="ChEBI" id="CHEBI:456215"/>
        <dbReference type="ChEBI" id="CHEBI:456216"/>
        <dbReference type="EC" id="4.2.1.136"/>
    </reaction>
</comment>
<sequence>MPAVSAHSIPEALYSADSVRAMDRYLIQNQGVDGFELMQKAASAAFRHLVSVWPKAHPILVLCGAGNNGGDGYLIAASARRHGLSVTCLAVAPTEKLAGDARTAWLKAKADGVEVLEWRRLSDADVLEYITAASVIVDALLGTGVAGAPREPFATVIRQLNSLNKAVLAVDIPSGLNATTGAAEGEVVRADVSVTFIGAKPGLYTGAGVDVCGQVIFEPLEAERAGVGSGELPKAELWPWQRCQGWLPVRPASAHKGLFGHVLVVAGDHGYGGAGIMAAEAASRAGAGLVSLATRPEHVTAALVRCPSLMVKGVTHGSELPALLQQADVVVCGPGIGRSAWGRQMVQQVVASDKPRVLDADALNIMAGRRLVPGGNYVLTPHPGEAARLLGCAVRDVEADRIGSAARLQQQWGGIVLLKGAGTVIATGDEVPAIIPGCNPGMATGGMGDVLSGILGAFLGQVPAARKAVISAAAVHLAAANRAAQEQGYMGLLPSDVIATLPRVLAASERHQTHYDRGTG</sequence>
<evidence type="ECO:0000256" key="5">
    <source>
        <dbReference type="ARBA" id="ARBA00022723"/>
    </source>
</evidence>
<evidence type="ECO:0000256" key="3">
    <source>
        <dbReference type="ARBA" id="ARBA00006001"/>
    </source>
</evidence>
<evidence type="ECO:0000256" key="18">
    <source>
        <dbReference type="HAMAP-Rule" id="MF_01966"/>
    </source>
</evidence>
<dbReference type="InterPro" id="IPR017953">
    <property type="entry name" value="Carbohydrate_kinase_pred_CS"/>
</dbReference>
<keyword evidence="5 18" id="KW-0479">Metal-binding</keyword>
<evidence type="ECO:0000256" key="19">
    <source>
        <dbReference type="PIRNR" id="PIRNR017184"/>
    </source>
</evidence>
<comment type="function">
    <text evidence="17">Catalyzes the dehydration of the S-form of NAD(P)HX at the expense of ADP, which is converted to AMP. Together with NAD(P)HX epimerase, which catalyzes the epimerization of the S- and R-forms, the enzyme allows the repair of both epimers of NAD(P)HX, a damaged form of NAD(P)H that is a result of enzymatic or heat-dependent hydration.</text>
</comment>
<dbReference type="NCBIfam" id="TIGR00196">
    <property type="entry name" value="yjeF_cterm"/>
    <property type="match status" value="1"/>
</dbReference>
<dbReference type="CDD" id="cd01171">
    <property type="entry name" value="YXKO-related"/>
    <property type="match status" value="1"/>
</dbReference>
<keyword evidence="10 17" id="KW-0520">NAD</keyword>
<keyword evidence="9 18" id="KW-0630">Potassium</keyword>
<comment type="caution">
    <text evidence="18">Lacks conserved residue(s) required for the propagation of feature annotation.</text>
</comment>
<feature type="binding site" evidence="17">
    <location>
        <position position="335"/>
    </location>
    <ligand>
        <name>(6S)-NADPHX</name>
        <dbReference type="ChEBI" id="CHEBI:64076"/>
    </ligand>
</feature>
<comment type="caution">
    <text evidence="22">The sequence shown here is derived from an EMBL/GenBank/DDBJ whole genome shotgun (WGS) entry which is preliminary data.</text>
</comment>
<proteinExistence type="inferred from homology"/>
<evidence type="ECO:0000313" key="23">
    <source>
        <dbReference type="Proteomes" id="UP000664344"/>
    </source>
</evidence>
<feature type="binding site" evidence="18">
    <location>
        <position position="171"/>
    </location>
    <ligand>
        <name>(6S)-NADPHX</name>
        <dbReference type="ChEBI" id="CHEBI:64076"/>
    </ligand>
</feature>
<comment type="catalytic activity">
    <reaction evidence="16 17 19">
        <text>(6S)-NADPHX + ADP = AMP + phosphate + NADPH + H(+)</text>
        <dbReference type="Rhea" id="RHEA:32235"/>
        <dbReference type="ChEBI" id="CHEBI:15378"/>
        <dbReference type="ChEBI" id="CHEBI:43474"/>
        <dbReference type="ChEBI" id="CHEBI:57783"/>
        <dbReference type="ChEBI" id="CHEBI:64076"/>
        <dbReference type="ChEBI" id="CHEBI:456215"/>
        <dbReference type="ChEBI" id="CHEBI:456216"/>
        <dbReference type="EC" id="4.2.1.136"/>
    </reaction>
</comment>
<comment type="similarity">
    <text evidence="4 19">In the C-terminal section; belongs to the NnrD/CARKD family.</text>
</comment>
<protein>
    <recommendedName>
        <fullName evidence="19">Bifunctional NAD(P)H-hydrate repair enzyme</fullName>
    </recommendedName>
    <alternativeName>
        <fullName evidence="19">Nicotinamide nucleotide repair protein</fullName>
    </alternativeName>
    <domain>
        <recommendedName>
            <fullName evidence="19">ADP-dependent (S)-NAD(P)H-hydrate dehydratase</fullName>
            <ecNumber evidence="19">4.2.1.136</ecNumber>
        </recommendedName>
        <alternativeName>
            <fullName evidence="19">ADP-dependent NAD(P)HX dehydratase</fullName>
        </alternativeName>
    </domain>
    <domain>
        <recommendedName>
            <fullName evidence="19">NAD(P)H-hydrate epimerase</fullName>
            <ecNumber evidence="19">5.1.99.6</ecNumber>
        </recommendedName>
    </domain>
</protein>
<feature type="binding site" evidence="17">
    <location>
        <begin position="419"/>
        <end position="423"/>
    </location>
    <ligand>
        <name>AMP</name>
        <dbReference type="ChEBI" id="CHEBI:456215"/>
    </ligand>
</feature>
<comment type="function">
    <text evidence="18">Catalyzes the epimerization of the S- and R-forms of NAD(P)HX, a damaged form of NAD(P)H that is a result of enzymatic or heat-dependent hydration. This is a prerequisite for the S-specific NAD(P)H-hydrate dehydratase to allow the repair of both epimers of NAD(P)HX.</text>
</comment>
<feature type="domain" description="YjeF N-terminal" evidence="21">
    <location>
        <begin position="19"/>
        <end position="228"/>
    </location>
</feature>
<dbReference type="HAMAP" id="MF_01966">
    <property type="entry name" value="NADHX_epimerase"/>
    <property type="match status" value="1"/>
</dbReference>
<feature type="binding site" evidence="18">
    <location>
        <position position="138"/>
    </location>
    <ligand>
        <name>K(+)</name>
        <dbReference type="ChEBI" id="CHEBI:29103"/>
    </ligand>
</feature>
<dbReference type="RefSeq" id="WP_206558012.1">
    <property type="nucleotide sequence ID" value="NZ_JAFKDB010000019.1"/>
</dbReference>
<comment type="similarity">
    <text evidence="3 19">In the N-terminal section; belongs to the NnrE/AIBP family.</text>
</comment>
<keyword evidence="6 17" id="KW-0547">Nucleotide-binding</keyword>
<dbReference type="EC" id="4.2.1.136" evidence="19"/>
<keyword evidence="23" id="KW-1185">Reference proteome</keyword>
<dbReference type="InterPro" id="IPR004443">
    <property type="entry name" value="YjeF_N_dom"/>
</dbReference>
<dbReference type="PANTHER" id="PTHR12592">
    <property type="entry name" value="ATP-DEPENDENT (S)-NAD(P)H-HYDRATE DEHYDRATASE FAMILY MEMBER"/>
    <property type="match status" value="1"/>
</dbReference>
<dbReference type="NCBIfam" id="TIGR00197">
    <property type="entry name" value="yjeF_nterm"/>
    <property type="match status" value="1"/>
</dbReference>
<gene>
    <name evidence="18" type="primary">nnrE</name>
    <name evidence="17" type="synonym">nnrD</name>
    <name evidence="22" type="ORF">JYP53_14630</name>
</gene>
<evidence type="ECO:0000256" key="9">
    <source>
        <dbReference type="ARBA" id="ARBA00022958"/>
    </source>
</evidence>
<comment type="similarity">
    <text evidence="18">Belongs to the NnrE/AIBP family.</text>
</comment>
<comment type="subunit">
    <text evidence="17">Homotetramer.</text>
</comment>
<reference evidence="22 23" key="1">
    <citation type="submission" date="2021-02" db="EMBL/GenBank/DDBJ databases">
        <title>PHA producing bacteria isolated from coastal sediment in Guangdong, Shenzhen.</title>
        <authorList>
            <person name="Zheng W."/>
            <person name="Yu S."/>
            <person name="Huang Y."/>
        </authorList>
    </citation>
    <scope>NUCLEOTIDE SEQUENCE [LARGE SCALE GENOMIC DNA]</scope>
    <source>
        <strain evidence="22 23">TN21-5</strain>
    </source>
</reference>
<keyword evidence="13" id="KW-0511">Multifunctional enzyme</keyword>
<dbReference type="Proteomes" id="UP000664344">
    <property type="component" value="Unassembled WGS sequence"/>
</dbReference>
<dbReference type="SUPFAM" id="SSF53613">
    <property type="entry name" value="Ribokinase-like"/>
    <property type="match status" value="1"/>
</dbReference>
<evidence type="ECO:0000256" key="16">
    <source>
        <dbReference type="ARBA" id="ARBA00049209"/>
    </source>
</evidence>
<evidence type="ECO:0000256" key="13">
    <source>
        <dbReference type="ARBA" id="ARBA00023268"/>
    </source>
</evidence>
<dbReference type="Pfam" id="PF01256">
    <property type="entry name" value="Carb_kinase"/>
    <property type="match status" value="1"/>
</dbReference>